<gene>
    <name evidence="3" type="ORF">B0T15DRAFT_528954</name>
</gene>
<dbReference type="PANTHER" id="PTHR43130">
    <property type="entry name" value="ARAC-FAMILY TRANSCRIPTIONAL REGULATOR"/>
    <property type="match status" value="1"/>
</dbReference>
<dbReference type="InterPro" id="IPR029062">
    <property type="entry name" value="Class_I_gatase-like"/>
</dbReference>
<keyword evidence="4" id="KW-1185">Reference proteome</keyword>
<organism evidence="3 4">
    <name type="scientific">Chaetomium strumarium</name>
    <dbReference type="NCBI Taxonomy" id="1170767"/>
    <lineage>
        <taxon>Eukaryota</taxon>
        <taxon>Fungi</taxon>
        <taxon>Dikarya</taxon>
        <taxon>Ascomycota</taxon>
        <taxon>Pezizomycotina</taxon>
        <taxon>Sordariomycetes</taxon>
        <taxon>Sordariomycetidae</taxon>
        <taxon>Sordariales</taxon>
        <taxon>Chaetomiaceae</taxon>
        <taxon>Chaetomium</taxon>
    </lineage>
</organism>
<keyword evidence="3" id="KW-0315">Glutamine amidotransferase</keyword>
<reference evidence="3" key="2">
    <citation type="submission" date="2023-06" db="EMBL/GenBank/DDBJ databases">
        <authorList>
            <consortium name="Lawrence Berkeley National Laboratory"/>
            <person name="Mondo S.J."/>
            <person name="Hensen N."/>
            <person name="Bonometti L."/>
            <person name="Westerberg I."/>
            <person name="Brannstrom I.O."/>
            <person name="Guillou S."/>
            <person name="Cros-Aarteil S."/>
            <person name="Calhoun S."/>
            <person name="Haridas S."/>
            <person name="Kuo A."/>
            <person name="Pangilinan J."/>
            <person name="Riley R."/>
            <person name="Labutti K."/>
            <person name="Andreopoulos B."/>
            <person name="Lipzen A."/>
            <person name="Chen C."/>
            <person name="Yanf M."/>
            <person name="Daum C."/>
            <person name="Ng V."/>
            <person name="Clum A."/>
            <person name="Steindorff A."/>
            <person name="Ohm R."/>
            <person name="Martin F."/>
            <person name="Silar P."/>
            <person name="Natvig D."/>
            <person name="Lalanne C."/>
            <person name="Gautier V."/>
            <person name="Ament-Velasquez S.L."/>
            <person name="Kruys A."/>
            <person name="Hutchinson M.I."/>
            <person name="Powell A.J."/>
            <person name="Barry K."/>
            <person name="Miller A.N."/>
            <person name="Grigoriev I.V."/>
            <person name="Debuchy R."/>
            <person name="Gladieux P."/>
            <person name="Thoren M.H."/>
            <person name="Johannesson H."/>
        </authorList>
    </citation>
    <scope>NUCLEOTIDE SEQUENCE</scope>
    <source>
        <strain evidence="3">CBS 333.67</strain>
    </source>
</reference>
<dbReference type="InterPro" id="IPR002818">
    <property type="entry name" value="DJ-1/PfpI"/>
</dbReference>
<dbReference type="Gene3D" id="3.40.50.880">
    <property type="match status" value="1"/>
</dbReference>
<sequence length="293" mass="32281">MDTKTSAVADEPIQVLFALHDGFDLMDFAGPCEVLTTALHDSKDPTSKAFEITIAGGESQDKLQVLSDQGVLINSHVTWDEAHKRLKEFDTLIVVGGSSDKVLKNNAEPLNLISAYKTLQEDDVSRERTLLSVCTGALFLAKQAILPGLHATTHPDYFIKFENLCAEVTKRDLSDHTTLNEEARYVVNNLRFPVEDEDQSPYIRRKSDAGRRPSNARKGSMSFKNASRRESIARRQEMRLGGLRVITSGGVASGMDAALYLVSILVSEESANEVARLMQLTWTKGVVVDGIDV</sequence>
<proteinExistence type="predicted"/>
<evidence type="ECO:0000313" key="3">
    <source>
        <dbReference type="EMBL" id="KAK3307021.1"/>
    </source>
</evidence>
<reference evidence="3" key="1">
    <citation type="journal article" date="2023" name="Mol. Phylogenet. Evol.">
        <title>Genome-scale phylogeny and comparative genomics of the fungal order Sordariales.</title>
        <authorList>
            <person name="Hensen N."/>
            <person name="Bonometti L."/>
            <person name="Westerberg I."/>
            <person name="Brannstrom I.O."/>
            <person name="Guillou S."/>
            <person name="Cros-Aarteil S."/>
            <person name="Calhoun S."/>
            <person name="Haridas S."/>
            <person name="Kuo A."/>
            <person name="Mondo S."/>
            <person name="Pangilinan J."/>
            <person name="Riley R."/>
            <person name="LaButti K."/>
            <person name="Andreopoulos B."/>
            <person name="Lipzen A."/>
            <person name="Chen C."/>
            <person name="Yan M."/>
            <person name="Daum C."/>
            <person name="Ng V."/>
            <person name="Clum A."/>
            <person name="Steindorff A."/>
            <person name="Ohm R.A."/>
            <person name="Martin F."/>
            <person name="Silar P."/>
            <person name="Natvig D.O."/>
            <person name="Lalanne C."/>
            <person name="Gautier V."/>
            <person name="Ament-Velasquez S.L."/>
            <person name="Kruys A."/>
            <person name="Hutchinson M.I."/>
            <person name="Powell A.J."/>
            <person name="Barry K."/>
            <person name="Miller A.N."/>
            <person name="Grigoriev I.V."/>
            <person name="Debuchy R."/>
            <person name="Gladieux P."/>
            <person name="Hiltunen Thoren M."/>
            <person name="Johannesson H."/>
        </authorList>
    </citation>
    <scope>NUCLEOTIDE SEQUENCE</scope>
    <source>
        <strain evidence="3">CBS 333.67</strain>
    </source>
</reference>
<dbReference type="GeneID" id="87887898"/>
<comment type="caution">
    <text evidence="3">The sequence shown here is derived from an EMBL/GenBank/DDBJ whole genome shotgun (WGS) entry which is preliminary data.</text>
</comment>
<evidence type="ECO:0000256" key="1">
    <source>
        <dbReference type="SAM" id="MobiDB-lite"/>
    </source>
</evidence>
<evidence type="ECO:0000259" key="2">
    <source>
        <dbReference type="Pfam" id="PF01965"/>
    </source>
</evidence>
<dbReference type="EMBL" id="JAUDZG010000003">
    <property type="protein sequence ID" value="KAK3307021.1"/>
    <property type="molecule type" value="Genomic_DNA"/>
</dbReference>
<feature type="domain" description="DJ-1/PfpI" evidence="2">
    <location>
        <begin position="14"/>
        <end position="170"/>
    </location>
</feature>
<dbReference type="Pfam" id="PF01965">
    <property type="entry name" value="DJ-1_PfpI"/>
    <property type="match status" value="1"/>
</dbReference>
<dbReference type="SUPFAM" id="SSF52317">
    <property type="entry name" value="Class I glutamine amidotransferase-like"/>
    <property type="match status" value="1"/>
</dbReference>
<dbReference type="PANTHER" id="PTHR43130:SF3">
    <property type="entry name" value="HTH-TYPE TRANSCRIPTIONAL REGULATOR RV1931C"/>
    <property type="match status" value="1"/>
</dbReference>
<evidence type="ECO:0000313" key="4">
    <source>
        <dbReference type="Proteomes" id="UP001273166"/>
    </source>
</evidence>
<protein>
    <submittedName>
        <fullName evidence="3">Class I glutamine amidotransferase-like protein</fullName>
    </submittedName>
</protein>
<feature type="region of interest" description="Disordered" evidence="1">
    <location>
        <begin position="205"/>
        <end position="230"/>
    </location>
</feature>
<name>A0AAJ0M2U5_9PEZI</name>
<dbReference type="InterPro" id="IPR052158">
    <property type="entry name" value="INH-QAR"/>
</dbReference>
<dbReference type="AlphaFoldDB" id="A0AAJ0M2U5"/>
<dbReference type="Proteomes" id="UP001273166">
    <property type="component" value="Unassembled WGS sequence"/>
</dbReference>
<dbReference type="RefSeq" id="XP_062722801.1">
    <property type="nucleotide sequence ID" value="XM_062869069.1"/>
</dbReference>
<accession>A0AAJ0M2U5</accession>